<evidence type="ECO:0000256" key="5">
    <source>
        <dbReference type="ARBA" id="ARBA00023136"/>
    </source>
</evidence>
<dbReference type="EMBL" id="JAEMHM010000003">
    <property type="protein sequence ID" value="MBJ6723971.1"/>
    <property type="molecule type" value="Genomic_DNA"/>
</dbReference>
<accession>A0A8J7J5X5</accession>
<keyword evidence="5 6" id="KW-0472">Membrane</keyword>
<dbReference type="AlphaFoldDB" id="A0A8J7J5X5"/>
<evidence type="ECO:0000256" key="4">
    <source>
        <dbReference type="ARBA" id="ARBA00022989"/>
    </source>
</evidence>
<feature type="transmembrane region" description="Helical" evidence="6">
    <location>
        <begin position="155"/>
        <end position="173"/>
    </location>
</feature>
<proteinExistence type="inferred from homology"/>
<evidence type="ECO:0000256" key="6">
    <source>
        <dbReference type="SAM" id="Phobius"/>
    </source>
</evidence>
<keyword evidence="3 6" id="KW-0812">Transmembrane</keyword>
<dbReference type="GO" id="GO:0016020">
    <property type="term" value="C:membrane"/>
    <property type="evidence" value="ECO:0007669"/>
    <property type="project" value="UniProtKB-SubCell"/>
</dbReference>
<protein>
    <submittedName>
        <fullName evidence="7">AI-2E family transporter</fullName>
    </submittedName>
</protein>
<keyword evidence="4 6" id="KW-1133">Transmembrane helix</keyword>
<comment type="caution">
    <text evidence="7">The sequence shown here is derived from an EMBL/GenBank/DDBJ whole genome shotgun (WGS) entry which is preliminary data.</text>
</comment>
<name>A0A8J7J5X5_9BACT</name>
<dbReference type="InterPro" id="IPR002549">
    <property type="entry name" value="AI-2E-like"/>
</dbReference>
<dbReference type="Proteomes" id="UP000636888">
    <property type="component" value="Unassembled WGS sequence"/>
</dbReference>
<dbReference type="RefSeq" id="WP_199382810.1">
    <property type="nucleotide sequence ID" value="NZ_JAEMHM010000003.1"/>
</dbReference>
<gene>
    <name evidence="7" type="ORF">JFN93_04555</name>
</gene>
<feature type="transmembrane region" description="Helical" evidence="6">
    <location>
        <begin position="264"/>
        <end position="286"/>
    </location>
</feature>
<keyword evidence="8" id="KW-1185">Reference proteome</keyword>
<feature type="transmembrane region" description="Helical" evidence="6">
    <location>
        <begin position="236"/>
        <end position="258"/>
    </location>
</feature>
<feature type="transmembrane region" description="Helical" evidence="6">
    <location>
        <begin position="60"/>
        <end position="85"/>
    </location>
</feature>
<organism evidence="7 8">
    <name type="scientific">Geomesophilobacter sediminis</name>
    <dbReference type="NCBI Taxonomy" id="2798584"/>
    <lineage>
        <taxon>Bacteria</taxon>
        <taxon>Pseudomonadati</taxon>
        <taxon>Thermodesulfobacteriota</taxon>
        <taxon>Desulfuromonadia</taxon>
        <taxon>Geobacterales</taxon>
        <taxon>Geobacteraceae</taxon>
        <taxon>Geomesophilobacter</taxon>
    </lineage>
</organism>
<sequence length="355" mass="37346">MNKELYQSITLALITVAALVLLALLFAPVAEPLAWAVIIGVSTMPHYNRLAAKLPNSPNLSAAVMVLIVTVCVILPLGLLAYLVAQNAIDWYAQAEKWASSLKSGGGVFGQFPALERLHDVATRYGINISGVGSKVASGVSQFALDAVKGLAKNVVDLIFILVLTLFILYFVYRDGERVVNRTIGRFARNTRKANRLVSDLRDTMTSVTVGTLFTCLAQGVTAALGYWVASVPAPFLFGALTAIAALLPVVGTGFVWIPLCLLVAAQGALVKAGLLALWCLIFVGFADNAIRPLAIGATSDIPVPAVVLGAICGVFTVGLLGLILGPVVFAALVTVWRDAVTLEDGEDTSELPGS</sequence>
<evidence type="ECO:0000313" key="7">
    <source>
        <dbReference type="EMBL" id="MBJ6723971.1"/>
    </source>
</evidence>
<dbReference type="Pfam" id="PF01594">
    <property type="entry name" value="AI-2E_transport"/>
    <property type="match status" value="1"/>
</dbReference>
<comment type="similarity">
    <text evidence="2">Belongs to the autoinducer-2 exporter (AI-2E) (TC 2.A.86) family.</text>
</comment>
<evidence type="ECO:0000256" key="3">
    <source>
        <dbReference type="ARBA" id="ARBA00022692"/>
    </source>
</evidence>
<dbReference type="PANTHER" id="PTHR21716:SF4">
    <property type="entry name" value="TRANSMEMBRANE PROTEIN 245"/>
    <property type="match status" value="1"/>
</dbReference>
<evidence type="ECO:0000313" key="8">
    <source>
        <dbReference type="Proteomes" id="UP000636888"/>
    </source>
</evidence>
<comment type="subcellular location">
    <subcellularLocation>
        <location evidence="1">Membrane</location>
        <topology evidence="1">Multi-pass membrane protein</topology>
    </subcellularLocation>
</comment>
<reference evidence="7" key="1">
    <citation type="submission" date="2020-12" db="EMBL/GenBank/DDBJ databases">
        <title>Geomonas sp. Red875, isolated from river sediment.</title>
        <authorList>
            <person name="Xu Z."/>
            <person name="Zhang Z."/>
            <person name="Masuda Y."/>
            <person name="Itoh H."/>
            <person name="Senoo K."/>
        </authorList>
    </citation>
    <scope>NUCLEOTIDE SEQUENCE</scope>
    <source>
        <strain evidence="7">Red875</strain>
    </source>
</reference>
<dbReference type="PANTHER" id="PTHR21716">
    <property type="entry name" value="TRANSMEMBRANE PROTEIN"/>
    <property type="match status" value="1"/>
</dbReference>
<evidence type="ECO:0000256" key="2">
    <source>
        <dbReference type="ARBA" id="ARBA00009773"/>
    </source>
</evidence>
<feature type="transmembrane region" description="Helical" evidence="6">
    <location>
        <begin position="208"/>
        <end position="229"/>
    </location>
</feature>
<evidence type="ECO:0000256" key="1">
    <source>
        <dbReference type="ARBA" id="ARBA00004141"/>
    </source>
</evidence>
<feature type="transmembrane region" description="Helical" evidence="6">
    <location>
        <begin position="307"/>
        <end position="337"/>
    </location>
</feature>